<dbReference type="EMBL" id="JAVJIU010000001">
    <property type="protein sequence ID" value="MDR5589084.1"/>
    <property type="molecule type" value="Genomic_DNA"/>
</dbReference>
<protein>
    <submittedName>
        <fullName evidence="2">Uncharacterized protein</fullName>
    </submittedName>
</protein>
<reference evidence="3" key="1">
    <citation type="submission" date="2023-07" db="EMBL/GenBank/DDBJ databases">
        <title>Christiangramia sp. SM2212., a novel bacterium of the family Flavobacteriaceae isolated from the sea sediment.</title>
        <authorList>
            <person name="Wang J."/>
            <person name="Zhang X."/>
        </authorList>
    </citation>
    <scope>NUCLEOTIDE SEQUENCE [LARGE SCALE GENOMIC DNA]</scope>
    <source>
        <strain evidence="3">SM2212</strain>
    </source>
</reference>
<name>A0ABU1EL27_9FLAO</name>
<accession>A0ABU1EL27</accession>
<dbReference type="RefSeq" id="WP_309559986.1">
    <property type="nucleotide sequence ID" value="NZ_JAVJIU010000001.1"/>
</dbReference>
<organism evidence="2 3">
    <name type="scientific">Christiangramia sediminicola</name>
    <dbReference type="NCBI Taxonomy" id="3073267"/>
    <lineage>
        <taxon>Bacteria</taxon>
        <taxon>Pseudomonadati</taxon>
        <taxon>Bacteroidota</taxon>
        <taxon>Flavobacteriia</taxon>
        <taxon>Flavobacteriales</taxon>
        <taxon>Flavobacteriaceae</taxon>
        <taxon>Christiangramia</taxon>
    </lineage>
</organism>
<keyword evidence="1" id="KW-0472">Membrane</keyword>
<feature type="transmembrane region" description="Helical" evidence="1">
    <location>
        <begin position="30"/>
        <end position="49"/>
    </location>
</feature>
<sequence length="55" mass="6371">MMKLDKFQILGIFMMLIVGIFEYGNESNTIGFFLGMMMAVGLSLVLKWFPYKKKV</sequence>
<comment type="caution">
    <text evidence="2">The sequence shown here is derived from an EMBL/GenBank/DDBJ whole genome shotgun (WGS) entry which is preliminary data.</text>
</comment>
<keyword evidence="3" id="KW-1185">Reference proteome</keyword>
<proteinExistence type="predicted"/>
<evidence type="ECO:0000313" key="3">
    <source>
        <dbReference type="Proteomes" id="UP001257234"/>
    </source>
</evidence>
<keyword evidence="1" id="KW-0812">Transmembrane</keyword>
<feature type="transmembrane region" description="Helical" evidence="1">
    <location>
        <begin position="7"/>
        <end position="24"/>
    </location>
</feature>
<evidence type="ECO:0000313" key="2">
    <source>
        <dbReference type="EMBL" id="MDR5589084.1"/>
    </source>
</evidence>
<keyword evidence="1" id="KW-1133">Transmembrane helix</keyword>
<evidence type="ECO:0000256" key="1">
    <source>
        <dbReference type="SAM" id="Phobius"/>
    </source>
</evidence>
<dbReference type="Proteomes" id="UP001257234">
    <property type="component" value="Unassembled WGS sequence"/>
</dbReference>
<gene>
    <name evidence="2" type="ORF">RE431_00425</name>
</gene>